<protein>
    <submittedName>
        <fullName evidence="1">Uncharacterized protein</fullName>
    </submittedName>
</protein>
<dbReference type="AlphaFoldDB" id="X1EC02"/>
<dbReference type="EMBL" id="BART01031884">
    <property type="protein sequence ID" value="GAH17890.1"/>
    <property type="molecule type" value="Genomic_DNA"/>
</dbReference>
<accession>X1EC02</accession>
<name>X1EC02_9ZZZZ</name>
<feature type="non-terminal residue" evidence="1">
    <location>
        <position position="89"/>
    </location>
</feature>
<reference evidence="1" key="1">
    <citation type="journal article" date="2014" name="Front. Microbiol.">
        <title>High frequency of phylogenetically diverse reductive dehalogenase-homologous genes in deep subseafloor sedimentary metagenomes.</title>
        <authorList>
            <person name="Kawai M."/>
            <person name="Futagami T."/>
            <person name="Toyoda A."/>
            <person name="Takaki Y."/>
            <person name="Nishi S."/>
            <person name="Hori S."/>
            <person name="Arai W."/>
            <person name="Tsubouchi T."/>
            <person name="Morono Y."/>
            <person name="Uchiyama I."/>
            <person name="Ito T."/>
            <person name="Fujiyama A."/>
            <person name="Inagaki F."/>
            <person name="Takami H."/>
        </authorList>
    </citation>
    <scope>NUCLEOTIDE SEQUENCE</scope>
    <source>
        <strain evidence="1">Expedition CK06-06</strain>
    </source>
</reference>
<evidence type="ECO:0000313" key="1">
    <source>
        <dbReference type="EMBL" id="GAH17890.1"/>
    </source>
</evidence>
<proteinExistence type="predicted"/>
<organism evidence="1">
    <name type="scientific">marine sediment metagenome</name>
    <dbReference type="NCBI Taxonomy" id="412755"/>
    <lineage>
        <taxon>unclassified sequences</taxon>
        <taxon>metagenomes</taxon>
        <taxon>ecological metagenomes</taxon>
    </lineage>
</organism>
<gene>
    <name evidence="1" type="ORF">S01H4_55276</name>
</gene>
<sequence length="89" mass="9430">MNSVAVVGVVLILFNNPCSRSSENDWATGIIMKRLLRAYNPGTRNSNTLCPVSSIITDPNASPNITVSAIGSISVKNNVVGTLIKLLNC</sequence>
<comment type="caution">
    <text evidence="1">The sequence shown here is derived from an EMBL/GenBank/DDBJ whole genome shotgun (WGS) entry which is preliminary data.</text>
</comment>